<dbReference type="KEGG" id="bsen:DP114_14135"/>
<organism evidence="2 3">
    <name type="scientific">Brasilonema sennae CENA114</name>
    <dbReference type="NCBI Taxonomy" id="415709"/>
    <lineage>
        <taxon>Bacteria</taxon>
        <taxon>Bacillati</taxon>
        <taxon>Cyanobacteriota</taxon>
        <taxon>Cyanophyceae</taxon>
        <taxon>Nostocales</taxon>
        <taxon>Scytonemataceae</taxon>
        <taxon>Brasilonema</taxon>
        <taxon>Bromeliae group (in: Brasilonema)</taxon>
    </lineage>
</organism>
<evidence type="ECO:0000313" key="3">
    <source>
        <dbReference type="Proteomes" id="UP000503129"/>
    </source>
</evidence>
<dbReference type="Pfam" id="PF13430">
    <property type="entry name" value="DUF4112"/>
    <property type="match status" value="1"/>
</dbReference>
<dbReference type="EMBL" id="CP030118">
    <property type="protein sequence ID" value="QDL08883.1"/>
    <property type="molecule type" value="Genomic_DNA"/>
</dbReference>
<feature type="transmembrane region" description="Helical" evidence="1">
    <location>
        <begin position="48"/>
        <end position="69"/>
    </location>
</feature>
<dbReference type="RefSeq" id="WP_169265174.1">
    <property type="nucleotide sequence ID" value="NZ_CAWOXK010000001.1"/>
</dbReference>
<dbReference type="AlphaFoldDB" id="A0A856MCH5"/>
<dbReference type="PANTHER" id="PTHR35519:SF2">
    <property type="entry name" value="PH DOMAIN PROTEIN"/>
    <property type="match status" value="1"/>
</dbReference>
<keyword evidence="1" id="KW-1133">Transmembrane helix</keyword>
<keyword evidence="1" id="KW-0472">Membrane</keyword>
<sequence length="175" mass="19052">MSEIPPSYPIIEPDVRVPTLRRLRQLSHLLDRAITVPGTQVRVGLDPIIGLIPVGGDFLGVMLSAYIVLEAARLGAPGATLSRMMINIILDGLVGAIPIAGDLFDFAWKANERNVKLLEDHLRSPSHRKSADKWFVFGVFIVLFIVAIALVAFTVMFIRLLGSLLVMLQGLLSGG</sequence>
<accession>A0A856MCH5</accession>
<proteinExistence type="predicted"/>
<evidence type="ECO:0000256" key="1">
    <source>
        <dbReference type="SAM" id="Phobius"/>
    </source>
</evidence>
<dbReference type="Proteomes" id="UP000503129">
    <property type="component" value="Chromosome"/>
</dbReference>
<dbReference type="PANTHER" id="PTHR35519">
    <property type="entry name" value="MEMBRANE PROTEINS"/>
    <property type="match status" value="1"/>
</dbReference>
<keyword evidence="3" id="KW-1185">Reference proteome</keyword>
<feature type="transmembrane region" description="Helical" evidence="1">
    <location>
        <begin position="134"/>
        <end position="158"/>
    </location>
</feature>
<reference evidence="2 3" key="1">
    <citation type="submission" date="2018-06" db="EMBL/GenBank/DDBJ databases">
        <title>Comparative genomics of Brasilonema spp. strains.</title>
        <authorList>
            <person name="Alvarenga D.O."/>
            <person name="Fiore M.F."/>
            <person name="Varani A.M."/>
        </authorList>
    </citation>
    <scope>NUCLEOTIDE SEQUENCE [LARGE SCALE GENOMIC DNA]</scope>
    <source>
        <strain evidence="2 3">CENA114</strain>
    </source>
</reference>
<keyword evidence="1" id="KW-0812">Transmembrane</keyword>
<gene>
    <name evidence="2" type="ORF">DP114_14135</name>
</gene>
<evidence type="ECO:0000313" key="2">
    <source>
        <dbReference type="EMBL" id="QDL08883.1"/>
    </source>
</evidence>
<name>A0A856MCH5_9CYAN</name>
<dbReference type="InterPro" id="IPR025187">
    <property type="entry name" value="DUF4112"/>
</dbReference>
<protein>
    <submittedName>
        <fullName evidence="2">DUF4112 domain-containing protein</fullName>
    </submittedName>
</protein>